<name>A0ACC1TD32_9APHY</name>
<comment type="caution">
    <text evidence="1">The sequence shown here is derived from an EMBL/GenBank/DDBJ whole genome shotgun (WGS) entry which is preliminary data.</text>
</comment>
<organism evidence="1 2">
    <name type="scientific">Phlebia brevispora</name>
    <dbReference type="NCBI Taxonomy" id="194682"/>
    <lineage>
        <taxon>Eukaryota</taxon>
        <taxon>Fungi</taxon>
        <taxon>Dikarya</taxon>
        <taxon>Basidiomycota</taxon>
        <taxon>Agaricomycotina</taxon>
        <taxon>Agaricomycetes</taxon>
        <taxon>Polyporales</taxon>
        <taxon>Meruliaceae</taxon>
        <taxon>Phlebia</taxon>
    </lineage>
</organism>
<evidence type="ECO:0000313" key="1">
    <source>
        <dbReference type="EMBL" id="KAJ3558699.1"/>
    </source>
</evidence>
<sequence>MSTSIPTNGLDLTPTLGPLYWGFLVSLVLTGINVVQGYLYFPSSDRTSVQVIAASMLALNITSSALVAQSVYYYTVPHFGSLLPLGSITRELSAECLISTTITLISQGYFVVQLYGVARLRKQTLFIPISVAILALLAFVFGTACTTVMIVHNHNVLGDRSEAFSIFFGLAKGFGAVTDILATVAMCTLLASARTGMSGTNSVIKSLIQYIVHRGVLVTLIQTLLLITFHAAPTHLYWLAFHVNVTKLYANTFFAMLNGREQLQRTTHNALSWGSRETKPKFNTTNSGSRSASAHDEIEASISPYLNRSSAYIVAVGSATN</sequence>
<dbReference type="Proteomes" id="UP001148662">
    <property type="component" value="Unassembled WGS sequence"/>
</dbReference>
<protein>
    <submittedName>
        <fullName evidence="1">Uncharacterized protein</fullName>
    </submittedName>
</protein>
<keyword evidence="2" id="KW-1185">Reference proteome</keyword>
<accession>A0ACC1TD32</accession>
<reference evidence="1" key="1">
    <citation type="submission" date="2022-07" db="EMBL/GenBank/DDBJ databases">
        <title>Genome Sequence of Phlebia brevispora.</title>
        <authorList>
            <person name="Buettner E."/>
        </authorList>
    </citation>
    <scope>NUCLEOTIDE SEQUENCE</scope>
    <source>
        <strain evidence="1">MPL23</strain>
    </source>
</reference>
<proteinExistence type="predicted"/>
<dbReference type="EMBL" id="JANHOG010000071">
    <property type="protein sequence ID" value="KAJ3558699.1"/>
    <property type="molecule type" value="Genomic_DNA"/>
</dbReference>
<gene>
    <name evidence="1" type="ORF">NM688_g760</name>
</gene>
<evidence type="ECO:0000313" key="2">
    <source>
        <dbReference type="Proteomes" id="UP001148662"/>
    </source>
</evidence>